<dbReference type="InterPro" id="IPR037053">
    <property type="entry name" value="Phage_tail_collar_dom_sf"/>
</dbReference>
<dbReference type="Gene3D" id="3.90.1340.10">
    <property type="entry name" value="Phage tail collar domain"/>
    <property type="match status" value="1"/>
</dbReference>
<dbReference type="InterPro" id="IPR011083">
    <property type="entry name" value="Phage_tail_collar_dom"/>
</dbReference>
<dbReference type="Pfam" id="PF07484">
    <property type="entry name" value="Collar"/>
    <property type="match status" value="1"/>
</dbReference>
<accession>A0ABU0B5M0</accession>
<gene>
    <name evidence="2" type="ORF">J2S75_000124</name>
</gene>
<dbReference type="EMBL" id="JAUSUI010000001">
    <property type="protein sequence ID" value="MDQ0301113.1"/>
    <property type="molecule type" value="Genomic_DNA"/>
</dbReference>
<proteinExistence type="predicted"/>
<feature type="domain" description="Phage tail collar" evidence="1">
    <location>
        <begin position="7"/>
        <end position="63"/>
    </location>
</feature>
<dbReference type="Proteomes" id="UP001224682">
    <property type="component" value="Unassembled WGS sequence"/>
</dbReference>
<keyword evidence="3" id="KW-1185">Reference proteome</keyword>
<name>A0ABU0B5M0_9HYPH</name>
<dbReference type="SUPFAM" id="SSF88874">
    <property type="entry name" value="Receptor-binding domain of short tail fibre protein gp12"/>
    <property type="match status" value="1"/>
</dbReference>
<protein>
    <submittedName>
        <fullName evidence="2">Microcystin-dependent protein</fullName>
    </submittedName>
</protein>
<sequence>MSVTFLGEIRLFPFTLLPAGWMVADGTLITVDANKALFNLLGVTYGGDGKTNFALPDLRGRVPLCQGLDDNKTSHPLGETGGVEAIELSKLHLPKHTHRLQARKTVGTTGNAVDARIAIAARDDLKPQNDRYLFGGPGNLTVLHPDSILWFGSKVPANNTEDATRHHDNMQPFAVLRFCIAVEGIFPQRI</sequence>
<comment type="caution">
    <text evidence="2">The sequence shown here is derived from an EMBL/GenBank/DDBJ whole genome shotgun (WGS) entry which is preliminary data.</text>
</comment>
<organism evidence="2 3">
    <name type="scientific">Ancylobacter polymorphus</name>
    <dbReference type="NCBI Taxonomy" id="223390"/>
    <lineage>
        <taxon>Bacteria</taxon>
        <taxon>Pseudomonadati</taxon>
        <taxon>Pseudomonadota</taxon>
        <taxon>Alphaproteobacteria</taxon>
        <taxon>Hyphomicrobiales</taxon>
        <taxon>Xanthobacteraceae</taxon>
        <taxon>Ancylobacter</taxon>
    </lineage>
</organism>
<evidence type="ECO:0000313" key="3">
    <source>
        <dbReference type="Proteomes" id="UP001224682"/>
    </source>
</evidence>
<evidence type="ECO:0000259" key="1">
    <source>
        <dbReference type="Pfam" id="PF07484"/>
    </source>
</evidence>
<reference evidence="2 3" key="1">
    <citation type="submission" date="2023-07" db="EMBL/GenBank/DDBJ databases">
        <title>Genomic Encyclopedia of Type Strains, Phase IV (KMG-IV): sequencing the most valuable type-strain genomes for metagenomic binning, comparative biology and taxonomic classification.</title>
        <authorList>
            <person name="Goeker M."/>
        </authorList>
    </citation>
    <scope>NUCLEOTIDE SEQUENCE [LARGE SCALE GENOMIC DNA]</scope>
    <source>
        <strain evidence="2 3">DSM 2457</strain>
    </source>
</reference>
<evidence type="ECO:0000313" key="2">
    <source>
        <dbReference type="EMBL" id="MDQ0301113.1"/>
    </source>
</evidence>
<dbReference type="RefSeq" id="WP_307017214.1">
    <property type="nucleotide sequence ID" value="NZ_JAUSUI010000001.1"/>
</dbReference>